<keyword evidence="2" id="KW-1185">Reference proteome</keyword>
<evidence type="ECO:0000313" key="1">
    <source>
        <dbReference type="EMBL" id="KAJ8655252.1"/>
    </source>
</evidence>
<organism evidence="1 2">
    <name type="scientific">Lichtheimia ornata</name>
    <dbReference type="NCBI Taxonomy" id="688661"/>
    <lineage>
        <taxon>Eukaryota</taxon>
        <taxon>Fungi</taxon>
        <taxon>Fungi incertae sedis</taxon>
        <taxon>Mucoromycota</taxon>
        <taxon>Mucoromycotina</taxon>
        <taxon>Mucoromycetes</taxon>
        <taxon>Mucorales</taxon>
        <taxon>Lichtheimiaceae</taxon>
        <taxon>Lichtheimia</taxon>
    </lineage>
</organism>
<reference evidence="1 2" key="1">
    <citation type="submission" date="2023-03" db="EMBL/GenBank/DDBJ databases">
        <title>Genome sequence of Lichtheimia ornata CBS 291.66.</title>
        <authorList>
            <person name="Mohabir J.T."/>
            <person name="Shea T.P."/>
            <person name="Kurbessoian T."/>
            <person name="Berby B."/>
            <person name="Fontaine J."/>
            <person name="Livny J."/>
            <person name="Gnirke A."/>
            <person name="Stajich J.E."/>
            <person name="Cuomo C.A."/>
        </authorList>
    </citation>
    <scope>NUCLEOTIDE SEQUENCE [LARGE SCALE GENOMIC DNA]</scope>
    <source>
        <strain evidence="1">CBS 291.66</strain>
    </source>
</reference>
<name>A0AAD7XZ14_9FUNG</name>
<gene>
    <name evidence="1" type="ORF">O0I10_009120</name>
</gene>
<comment type="caution">
    <text evidence="1">The sequence shown here is derived from an EMBL/GenBank/DDBJ whole genome shotgun (WGS) entry which is preliminary data.</text>
</comment>
<dbReference type="EMBL" id="JARTCD010000051">
    <property type="protein sequence ID" value="KAJ8655252.1"/>
    <property type="molecule type" value="Genomic_DNA"/>
</dbReference>
<protein>
    <submittedName>
        <fullName evidence="1">Uncharacterized protein</fullName>
    </submittedName>
</protein>
<dbReference type="AlphaFoldDB" id="A0AAD7XZ14"/>
<dbReference type="RefSeq" id="XP_058340165.1">
    <property type="nucleotide sequence ID" value="XM_058489117.1"/>
</dbReference>
<dbReference type="Proteomes" id="UP001234581">
    <property type="component" value="Unassembled WGS sequence"/>
</dbReference>
<accession>A0AAD7XZ14</accession>
<sequence length="84" mass="9492">MHIHPMPDHRFPLLLSSCRKSIGEVTNSVSSLFFKAYGLSLDISSLSFDVSVVLQLPLNCIWYDSGHKLSKVVFVTSRFMISFI</sequence>
<dbReference type="GeneID" id="83216527"/>
<evidence type="ECO:0000313" key="2">
    <source>
        <dbReference type="Proteomes" id="UP001234581"/>
    </source>
</evidence>
<proteinExistence type="predicted"/>